<feature type="compositionally biased region" description="Pro residues" evidence="2">
    <location>
        <begin position="25"/>
        <end position="38"/>
    </location>
</feature>
<protein>
    <submittedName>
        <fullName evidence="3">Uncharacterized protein DUF1674</fullName>
    </submittedName>
</protein>
<evidence type="ECO:0000313" key="4">
    <source>
        <dbReference type="Proteomes" id="UP000318050"/>
    </source>
</evidence>
<dbReference type="Pfam" id="PF07896">
    <property type="entry name" value="DUF1674"/>
    <property type="match status" value="1"/>
</dbReference>
<organism evidence="3 4">
    <name type="scientific">Nitrospirillum amazonense</name>
    <dbReference type="NCBI Taxonomy" id="28077"/>
    <lineage>
        <taxon>Bacteria</taxon>
        <taxon>Pseudomonadati</taxon>
        <taxon>Pseudomonadota</taxon>
        <taxon>Alphaproteobacteria</taxon>
        <taxon>Rhodospirillales</taxon>
        <taxon>Azospirillaceae</taxon>
        <taxon>Nitrospirillum</taxon>
    </lineage>
</organism>
<name>A0A560I652_9PROT</name>
<dbReference type="PANTHER" id="PTHR28524:SF3">
    <property type="entry name" value="SUCCINATE DEHYDROGENASE ASSEMBLY FACTOR 4, MITOCHONDRIAL"/>
    <property type="match status" value="1"/>
</dbReference>
<dbReference type="Proteomes" id="UP000318050">
    <property type="component" value="Unassembled WGS sequence"/>
</dbReference>
<evidence type="ECO:0000256" key="1">
    <source>
        <dbReference type="ARBA" id="ARBA00005701"/>
    </source>
</evidence>
<dbReference type="EMBL" id="VITT01000018">
    <property type="protein sequence ID" value="TWB52644.1"/>
    <property type="molecule type" value="Genomic_DNA"/>
</dbReference>
<sequence>MGRSGPRQKPLAAAGGGPNYSPMSKLPPLPEPPMPEPKAPTFRTHVVPTASVPEPAPGAIKAEAAKPEPVREIGGPTGPEPTRYGDWERKGRCSDF</sequence>
<feature type="region of interest" description="Disordered" evidence="2">
    <location>
        <begin position="1"/>
        <end position="96"/>
    </location>
</feature>
<reference evidence="3 4" key="1">
    <citation type="submission" date="2019-06" db="EMBL/GenBank/DDBJ databases">
        <title>Genomic Encyclopedia of Type Strains, Phase IV (KMG-V): Genome sequencing to study the core and pangenomes of soil and plant-associated prokaryotes.</title>
        <authorList>
            <person name="Whitman W."/>
        </authorList>
    </citation>
    <scope>NUCLEOTIDE SEQUENCE [LARGE SCALE GENOMIC DNA]</scope>
    <source>
        <strain evidence="3 4">BR 11140</strain>
    </source>
</reference>
<accession>A0A560I652</accession>
<evidence type="ECO:0000313" key="3">
    <source>
        <dbReference type="EMBL" id="TWB52644.1"/>
    </source>
</evidence>
<dbReference type="AlphaFoldDB" id="A0A560I652"/>
<proteinExistence type="inferred from homology"/>
<gene>
    <name evidence="3" type="ORF">FBZ92_1189</name>
</gene>
<dbReference type="InterPro" id="IPR012875">
    <property type="entry name" value="SDHF4"/>
</dbReference>
<feature type="compositionally biased region" description="Basic and acidic residues" evidence="2">
    <location>
        <begin position="83"/>
        <end position="96"/>
    </location>
</feature>
<dbReference type="PANTHER" id="PTHR28524">
    <property type="entry name" value="SUCCINATE DEHYDROGENASE ASSEMBLY FACTOR 4, MITOCHONDRIAL"/>
    <property type="match status" value="1"/>
</dbReference>
<evidence type="ECO:0000256" key="2">
    <source>
        <dbReference type="SAM" id="MobiDB-lite"/>
    </source>
</evidence>
<comment type="caution">
    <text evidence="3">The sequence shown here is derived from an EMBL/GenBank/DDBJ whole genome shotgun (WGS) entry which is preliminary data.</text>
</comment>
<comment type="similarity">
    <text evidence="1">Belongs to the SDHAF4 family.</text>
</comment>